<feature type="domain" description="DUF4168" evidence="3">
    <location>
        <begin position="35"/>
        <end position="94"/>
    </location>
</feature>
<feature type="signal peptide" evidence="2">
    <location>
        <begin position="1"/>
        <end position="24"/>
    </location>
</feature>
<feature type="region of interest" description="Disordered" evidence="1">
    <location>
        <begin position="96"/>
        <end position="119"/>
    </location>
</feature>
<gene>
    <name evidence="4" type="ORF">KME15_21610</name>
</gene>
<feature type="region of interest" description="Disordered" evidence="1">
    <location>
        <begin position="26"/>
        <end position="51"/>
    </location>
</feature>
<feature type="compositionally biased region" description="Low complexity" evidence="1">
    <location>
        <begin position="30"/>
        <end position="47"/>
    </location>
</feature>
<dbReference type="EMBL" id="JAHHHD010000033">
    <property type="protein sequence ID" value="MBW4661279.1"/>
    <property type="molecule type" value="Genomic_DNA"/>
</dbReference>
<protein>
    <submittedName>
        <fullName evidence="4">DUF4168 domain-containing protein</fullName>
    </submittedName>
</protein>
<reference evidence="4" key="2">
    <citation type="journal article" date="2022" name="Microbiol. Resour. Announc.">
        <title>Metagenome Sequencing to Explore Phylogenomics of Terrestrial Cyanobacteria.</title>
        <authorList>
            <person name="Ward R.D."/>
            <person name="Stajich J.E."/>
            <person name="Johansen J.R."/>
            <person name="Huntemann M."/>
            <person name="Clum A."/>
            <person name="Foster B."/>
            <person name="Foster B."/>
            <person name="Roux S."/>
            <person name="Palaniappan K."/>
            <person name="Varghese N."/>
            <person name="Mukherjee S."/>
            <person name="Reddy T.B.K."/>
            <person name="Daum C."/>
            <person name="Copeland A."/>
            <person name="Chen I.A."/>
            <person name="Ivanova N.N."/>
            <person name="Kyrpides N.C."/>
            <person name="Shapiro N."/>
            <person name="Eloe-Fadrosh E.A."/>
            <person name="Pietrasiak N."/>
        </authorList>
    </citation>
    <scope>NUCLEOTIDE SEQUENCE</scope>
    <source>
        <strain evidence="4">UHER 2000/2452</strain>
    </source>
</reference>
<evidence type="ECO:0000313" key="4">
    <source>
        <dbReference type="EMBL" id="MBW4661279.1"/>
    </source>
</evidence>
<dbReference type="InterPro" id="IPR025433">
    <property type="entry name" value="DUF4168"/>
</dbReference>
<dbReference type="Pfam" id="PF13767">
    <property type="entry name" value="DUF4168"/>
    <property type="match status" value="2"/>
</dbReference>
<comment type="caution">
    <text evidence="4">The sequence shown here is derived from an EMBL/GenBank/DDBJ whole genome shotgun (WGS) entry which is preliminary data.</text>
</comment>
<evidence type="ECO:0000259" key="3">
    <source>
        <dbReference type="Pfam" id="PF13767"/>
    </source>
</evidence>
<organism evidence="4 5">
    <name type="scientific">Drouetiella hepatica Uher 2000/2452</name>
    <dbReference type="NCBI Taxonomy" id="904376"/>
    <lineage>
        <taxon>Bacteria</taxon>
        <taxon>Bacillati</taxon>
        <taxon>Cyanobacteriota</taxon>
        <taxon>Cyanophyceae</taxon>
        <taxon>Oculatellales</taxon>
        <taxon>Oculatellaceae</taxon>
        <taxon>Drouetiella</taxon>
    </lineage>
</organism>
<accession>A0A951UPW2</accession>
<evidence type="ECO:0000256" key="1">
    <source>
        <dbReference type="SAM" id="MobiDB-lite"/>
    </source>
</evidence>
<keyword evidence="2" id="KW-0732">Signal</keyword>
<name>A0A951UPW2_9CYAN</name>
<proteinExistence type="predicted"/>
<evidence type="ECO:0000313" key="5">
    <source>
        <dbReference type="Proteomes" id="UP000757435"/>
    </source>
</evidence>
<evidence type="ECO:0000256" key="2">
    <source>
        <dbReference type="SAM" id="SignalP"/>
    </source>
</evidence>
<dbReference type="AlphaFoldDB" id="A0A951UPW2"/>
<reference evidence="4" key="1">
    <citation type="submission" date="2021-05" db="EMBL/GenBank/DDBJ databases">
        <authorList>
            <person name="Pietrasiak N."/>
            <person name="Ward R."/>
            <person name="Stajich J.E."/>
            <person name="Kurbessoian T."/>
        </authorList>
    </citation>
    <scope>NUCLEOTIDE SEQUENCE</scope>
    <source>
        <strain evidence="4">UHER 2000/2452</strain>
    </source>
</reference>
<feature type="chain" id="PRO_5037051026" evidence="2">
    <location>
        <begin position="25"/>
        <end position="178"/>
    </location>
</feature>
<dbReference type="Proteomes" id="UP000757435">
    <property type="component" value="Unassembled WGS sequence"/>
</dbReference>
<feature type="domain" description="DUF4168" evidence="3">
    <location>
        <begin position="115"/>
        <end position="172"/>
    </location>
</feature>
<sequence>MLKKILTSGIICAALTIASLPAQAQTQPTAPSDAPASGAPASGQSSDVSAQEVQQFADALKQMRSIHESAQTQANQIIEAKGLPIPRFNEILQSRPRAQAGTDQPNAPVALSTPVSEQEQQQFDQALTEITQLQQTTEQRMEQAITTTGLEVPRFNQIFSIARQDQTLKQRIEQVLQN</sequence>